<dbReference type="Proteomes" id="UP001157091">
    <property type="component" value="Unassembled WGS sequence"/>
</dbReference>
<keyword evidence="3" id="KW-1185">Reference proteome</keyword>
<accession>A0ABQ6HVM0</accession>
<evidence type="ECO:0000256" key="1">
    <source>
        <dbReference type="SAM" id="MobiDB-lite"/>
    </source>
</evidence>
<evidence type="ECO:0000313" key="2">
    <source>
        <dbReference type="EMBL" id="GMA22558.1"/>
    </source>
</evidence>
<name>A0ABQ6HVM0_9MICO</name>
<organism evidence="2 3">
    <name type="scientific">Luteimicrobium album</name>
    <dbReference type="NCBI Taxonomy" id="1054550"/>
    <lineage>
        <taxon>Bacteria</taxon>
        <taxon>Bacillati</taxon>
        <taxon>Actinomycetota</taxon>
        <taxon>Actinomycetes</taxon>
        <taxon>Micrococcales</taxon>
        <taxon>Luteimicrobium</taxon>
    </lineage>
</organism>
<feature type="region of interest" description="Disordered" evidence="1">
    <location>
        <begin position="1"/>
        <end position="23"/>
    </location>
</feature>
<evidence type="ECO:0000313" key="3">
    <source>
        <dbReference type="Proteomes" id="UP001157091"/>
    </source>
</evidence>
<comment type="caution">
    <text evidence="2">The sequence shown here is derived from an EMBL/GenBank/DDBJ whole genome shotgun (WGS) entry which is preliminary data.</text>
</comment>
<gene>
    <name evidence="2" type="ORF">GCM10025864_03170</name>
</gene>
<proteinExistence type="predicted"/>
<dbReference type="Gene3D" id="3.40.190.10">
    <property type="entry name" value="Periplasmic binding protein-like II"/>
    <property type="match status" value="2"/>
</dbReference>
<dbReference type="SUPFAM" id="SSF53850">
    <property type="entry name" value="Periplasmic binding protein-like II"/>
    <property type="match status" value="1"/>
</dbReference>
<dbReference type="EMBL" id="BSUK01000001">
    <property type="protein sequence ID" value="GMA22558.1"/>
    <property type="molecule type" value="Genomic_DNA"/>
</dbReference>
<protein>
    <submittedName>
        <fullName evidence="2">Uncharacterized protein</fullName>
    </submittedName>
</protein>
<sequence length="90" mass="9635">MTGPEAQARMATGGEVPVRSSTYDQPYFKTDDAKLVLAIKDYVTKNSEPREYSANWLSIANGLANAAQQMYLKGGTAAQFLESAQSAANG</sequence>
<reference evidence="3" key="1">
    <citation type="journal article" date="2019" name="Int. J. Syst. Evol. Microbiol.">
        <title>The Global Catalogue of Microorganisms (GCM) 10K type strain sequencing project: providing services to taxonomists for standard genome sequencing and annotation.</title>
        <authorList>
            <consortium name="The Broad Institute Genomics Platform"/>
            <consortium name="The Broad Institute Genome Sequencing Center for Infectious Disease"/>
            <person name="Wu L."/>
            <person name="Ma J."/>
        </authorList>
    </citation>
    <scope>NUCLEOTIDE SEQUENCE [LARGE SCALE GENOMIC DNA]</scope>
    <source>
        <strain evidence="3">NBRC 106348</strain>
    </source>
</reference>